<dbReference type="PANTHER" id="PTHR32196">
    <property type="entry name" value="ABC TRANSPORTER PERMEASE PROTEIN YPHD-RELATED-RELATED"/>
    <property type="match status" value="1"/>
</dbReference>
<proteinExistence type="predicted"/>
<dbReference type="InterPro" id="IPR001851">
    <property type="entry name" value="ABC_transp_permease"/>
</dbReference>
<evidence type="ECO:0000256" key="6">
    <source>
        <dbReference type="ARBA" id="ARBA00022989"/>
    </source>
</evidence>
<evidence type="ECO:0000313" key="12">
    <source>
        <dbReference type="Proteomes" id="UP000614047"/>
    </source>
</evidence>
<name>A0A931DHI9_9ACTN</name>
<dbReference type="AlphaFoldDB" id="A0A931DHI9"/>
<keyword evidence="2" id="KW-0813">Transport</keyword>
<organism evidence="11 12">
    <name type="scientific">Actinomadura viridis</name>
    <dbReference type="NCBI Taxonomy" id="58110"/>
    <lineage>
        <taxon>Bacteria</taxon>
        <taxon>Bacillati</taxon>
        <taxon>Actinomycetota</taxon>
        <taxon>Actinomycetes</taxon>
        <taxon>Streptosporangiales</taxon>
        <taxon>Thermomonosporaceae</taxon>
        <taxon>Actinomadura</taxon>
    </lineage>
</organism>
<keyword evidence="3" id="KW-1003">Cell membrane</keyword>
<dbReference type="CDD" id="cd06579">
    <property type="entry name" value="TM_PBP1_transp_AraH_like"/>
    <property type="match status" value="1"/>
</dbReference>
<evidence type="ECO:0000256" key="1">
    <source>
        <dbReference type="ARBA" id="ARBA00004651"/>
    </source>
</evidence>
<dbReference type="PANTHER" id="PTHR32196:SF71">
    <property type="entry name" value="AUTOINDUCER 2 IMPORT SYSTEM PERMEASE PROTEIN LSRD"/>
    <property type="match status" value="1"/>
</dbReference>
<feature type="transmembrane region" description="Helical" evidence="10">
    <location>
        <begin position="313"/>
        <end position="331"/>
    </location>
</feature>
<dbReference type="GO" id="GO:0005886">
    <property type="term" value="C:plasma membrane"/>
    <property type="evidence" value="ECO:0007669"/>
    <property type="project" value="UniProtKB-SubCell"/>
</dbReference>
<feature type="region of interest" description="Disordered" evidence="9">
    <location>
        <begin position="1"/>
        <end position="23"/>
    </location>
</feature>
<feature type="transmembrane region" description="Helical" evidence="10">
    <location>
        <begin position="289"/>
        <end position="307"/>
    </location>
</feature>
<feature type="transmembrane region" description="Helical" evidence="10">
    <location>
        <begin position="143"/>
        <end position="162"/>
    </location>
</feature>
<feature type="transmembrane region" description="Helical" evidence="10">
    <location>
        <begin position="238"/>
        <end position="259"/>
    </location>
</feature>
<keyword evidence="4" id="KW-0997">Cell inner membrane</keyword>
<feature type="transmembrane region" description="Helical" evidence="10">
    <location>
        <begin position="265"/>
        <end position="282"/>
    </location>
</feature>
<protein>
    <recommendedName>
        <fullName evidence="8">Autoinducer 2 import system permease protein LsrD</fullName>
    </recommendedName>
</protein>
<dbReference type="Proteomes" id="UP000614047">
    <property type="component" value="Unassembled WGS sequence"/>
</dbReference>
<keyword evidence="6 10" id="KW-1133">Transmembrane helix</keyword>
<evidence type="ECO:0000256" key="4">
    <source>
        <dbReference type="ARBA" id="ARBA00022519"/>
    </source>
</evidence>
<feature type="transmembrane region" description="Helical" evidence="10">
    <location>
        <begin position="65"/>
        <end position="85"/>
    </location>
</feature>
<evidence type="ECO:0000256" key="7">
    <source>
        <dbReference type="ARBA" id="ARBA00023136"/>
    </source>
</evidence>
<dbReference type="Pfam" id="PF02653">
    <property type="entry name" value="BPD_transp_2"/>
    <property type="match status" value="1"/>
</dbReference>
<evidence type="ECO:0000256" key="5">
    <source>
        <dbReference type="ARBA" id="ARBA00022692"/>
    </source>
</evidence>
<dbReference type="GO" id="GO:0022857">
    <property type="term" value="F:transmembrane transporter activity"/>
    <property type="evidence" value="ECO:0007669"/>
    <property type="project" value="InterPro"/>
</dbReference>
<feature type="transmembrane region" description="Helical" evidence="10">
    <location>
        <begin position="182"/>
        <end position="204"/>
    </location>
</feature>
<evidence type="ECO:0000256" key="8">
    <source>
        <dbReference type="ARBA" id="ARBA00039381"/>
    </source>
</evidence>
<comment type="subcellular location">
    <subcellularLocation>
        <location evidence="1">Cell membrane</location>
        <topology evidence="1">Multi-pass membrane protein</topology>
    </subcellularLocation>
</comment>
<keyword evidence="5 10" id="KW-0812">Transmembrane</keyword>
<comment type="caution">
    <text evidence="11">The sequence shown here is derived from an EMBL/GenBank/DDBJ whole genome shotgun (WGS) entry which is preliminary data.</text>
</comment>
<dbReference type="EMBL" id="JADOUA010000001">
    <property type="protein sequence ID" value="MBG6088723.1"/>
    <property type="molecule type" value="Genomic_DNA"/>
</dbReference>
<feature type="transmembrane region" description="Helical" evidence="10">
    <location>
        <begin position="114"/>
        <end position="136"/>
    </location>
</feature>
<evidence type="ECO:0000313" key="11">
    <source>
        <dbReference type="EMBL" id="MBG6088723.1"/>
    </source>
</evidence>
<evidence type="ECO:0000256" key="10">
    <source>
        <dbReference type="SAM" id="Phobius"/>
    </source>
</evidence>
<sequence>MITSRDTAARHAEPGPAAGAPRPSRDLVARMGARYGLLAVWALLIVVFAVLNADVFLRPLTAQTIASTKAVVAILALAALVPLVVGQFDLSVASQFGLAQALCAGLIVKQDLPAWLAPLIVLAVGALFGLANGVLVAVVRINAFVTTLATGTLAVGLTQWYTGGGQIIGAFPGSFTGAGRSSVAGVPLPFVYVIVIVLALWALLEYTRWGRRAFAVGGNERASLLSGINVRRMTITSFVIAGVIAGFAGVLQVTILGAASPEVGAQFLLPAFAGVFLGAAVLRPGRFNAWGTVIAVYFLATGITGLQQLGAPFYIEQFFNGCALLIAVAIAQFSAQRRRRAAAAVGQARERPAPAGA</sequence>
<accession>A0A931DHI9</accession>
<keyword evidence="12" id="KW-1185">Reference proteome</keyword>
<gene>
    <name evidence="11" type="ORF">IW256_002836</name>
</gene>
<evidence type="ECO:0000256" key="9">
    <source>
        <dbReference type="SAM" id="MobiDB-lite"/>
    </source>
</evidence>
<feature type="transmembrane region" description="Helical" evidence="10">
    <location>
        <begin position="35"/>
        <end position="53"/>
    </location>
</feature>
<reference evidence="11" key="1">
    <citation type="submission" date="2020-11" db="EMBL/GenBank/DDBJ databases">
        <title>Sequencing the genomes of 1000 actinobacteria strains.</title>
        <authorList>
            <person name="Klenk H.-P."/>
        </authorList>
    </citation>
    <scope>NUCLEOTIDE SEQUENCE</scope>
    <source>
        <strain evidence="11">DSM 43175</strain>
    </source>
</reference>
<keyword evidence="7 10" id="KW-0472">Membrane</keyword>
<evidence type="ECO:0000256" key="2">
    <source>
        <dbReference type="ARBA" id="ARBA00022448"/>
    </source>
</evidence>
<evidence type="ECO:0000256" key="3">
    <source>
        <dbReference type="ARBA" id="ARBA00022475"/>
    </source>
</evidence>
<dbReference type="RefSeq" id="WP_197011413.1">
    <property type="nucleotide sequence ID" value="NZ_BAABES010000005.1"/>
</dbReference>